<evidence type="ECO:0000313" key="5">
    <source>
        <dbReference type="EMBL" id="KAJ7376994.1"/>
    </source>
</evidence>
<evidence type="ECO:0000259" key="4">
    <source>
        <dbReference type="PROSITE" id="PS50026"/>
    </source>
</evidence>
<dbReference type="SMART" id="SM00181">
    <property type="entry name" value="EGF"/>
    <property type="match status" value="1"/>
</dbReference>
<dbReference type="InterPro" id="IPR003609">
    <property type="entry name" value="Pan_app"/>
</dbReference>
<dbReference type="SMART" id="SM00231">
    <property type="entry name" value="FA58C"/>
    <property type="match status" value="1"/>
</dbReference>
<dbReference type="Gene3D" id="2.60.120.260">
    <property type="entry name" value="Galactose-binding domain-like"/>
    <property type="match status" value="1"/>
</dbReference>
<sequence length="282" mass="31417">MLPYLEFILLYISLIYKNTAGSGNCRTILSDTDHVLTGHVMRTLKPKSFESCTFSCELEPQCFSVNYILFTKTCQLNNVTKEYFPGDVVTQNGAFYMAMVIRTYHDPCVSMRCENGGTCVSSPSVKCECSDGFSGLRCEISDLHALGMESGAILNEKIEGSTQKSGYEAWKGRLNRDSCWMPTQDIKSEFIKVTFVTNVTVVAIATQGAPVAGLNCWVTSYMVQWFDGSKLKNDPKAYQANSDKTIAVTNKFSTPLPAVNWIRISPQSWSSCIAMRLEVYGY</sequence>
<dbReference type="Pfam" id="PF00024">
    <property type="entry name" value="PAN_1"/>
    <property type="match status" value="1"/>
</dbReference>
<keyword evidence="2" id="KW-0732">Signal</keyword>
<proteinExistence type="predicted"/>
<evidence type="ECO:0008006" key="7">
    <source>
        <dbReference type="Google" id="ProtNLM"/>
    </source>
</evidence>
<feature type="domain" description="F5/8 type C" evidence="3">
    <location>
        <begin position="141"/>
        <end position="282"/>
    </location>
</feature>
<feature type="domain" description="EGF-like" evidence="4">
    <location>
        <begin position="104"/>
        <end position="139"/>
    </location>
</feature>
<evidence type="ECO:0000256" key="1">
    <source>
        <dbReference type="PROSITE-ProRule" id="PRU00076"/>
    </source>
</evidence>
<keyword evidence="6" id="KW-1185">Reference proteome</keyword>
<accession>A0A9X0CXF2</accession>
<comment type="caution">
    <text evidence="1">Lacks conserved residue(s) required for the propagation of feature annotation.</text>
</comment>
<dbReference type="Proteomes" id="UP001163046">
    <property type="component" value="Unassembled WGS sequence"/>
</dbReference>
<dbReference type="Pfam" id="PF00008">
    <property type="entry name" value="EGF"/>
    <property type="match status" value="1"/>
</dbReference>
<dbReference type="InterPro" id="IPR000421">
    <property type="entry name" value="FA58C"/>
</dbReference>
<dbReference type="PANTHER" id="PTHR24543">
    <property type="entry name" value="MULTICOPPER OXIDASE-RELATED"/>
    <property type="match status" value="1"/>
</dbReference>
<name>A0A9X0CXF2_9CNID</name>
<keyword evidence="1" id="KW-0245">EGF-like domain</keyword>
<comment type="caution">
    <text evidence="5">The sequence shown here is derived from an EMBL/GenBank/DDBJ whole genome shotgun (WGS) entry which is preliminary data.</text>
</comment>
<dbReference type="OrthoDB" id="5957927at2759"/>
<dbReference type="PROSITE" id="PS50022">
    <property type="entry name" value="FA58C_3"/>
    <property type="match status" value="1"/>
</dbReference>
<feature type="disulfide bond" evidence="1">
    <location>
        <begin position="129"/>
        <end position="138"/>
    </location>
</feature>
<dbReference type="Pfam" id="PF00754">
    <property type="entry name" value="F5_F8_type_C"/>
    <property type="match status" value="1"/>
</dbReference>
<dbReference type="AlphaFoldDB" id="A0A9X0CXF2"/>
<dbReference type="Gene3D" id="2.10.25.10">
    <property type="entry name" value="Laminin"/>
    <property type="match status" value="1"/>
</dbReference>
<evidence type="ECO:0000256" key="2">
    <source>
        <dbReference type="SAM" id="SignalP"/>
    </source>
</evidence>
<dbReference type="CDD" id="cd00054">
    <property type="entry name" value="EGF_CA"/>
    <property type="match status" value="1"/>
</dbReference>
<evidence type="ECO:0000259" key="3">
    <source>
        <dbReference type="PROSITE" id="PS50022"/>
    </source>
</evidence>
<feature type="signal peptide" evidence="2">
    <location>
        <begin position="1"/>
        <end position="21"/>
    </location>
</feature>
<dbReference type="PROSITE" id="PS01186">
    <property type="entry name" value="EGF_2"/>
    <property type="match status" value="1"/>
</dbReference>
<protein>
    <recommendedName>
        <fullName evidence="7">EGF-like domain-containing protein</fullName>
    </recommendedName>
</protein>
<dbReference type="SUPFAM" id="SSF57196">
    <property type="entry name" value="EGF/Laminin"/>
    <property type="match status" value="1"/>
</dbReference>
<feature type="chain" id="PRO_5040862273" description="EGF-like domain-containing protein" evidence="2">
    <location>
        <begin position="22"/>
        <end position="282"/>
    </location>
</feature>
<organism evidence="5 6">
    <name type="scientific">Desmophyllum pertusum</name>
    <dbReference type="NCBI Taxonomy" id="174260"/>
    <lineage>
        <taxon>Eukaryota</taxon>
        <taxon>Metazoa</taxon>
        <taxon>Cnidaria</taxon>
        <taxon>Anthozoa</taxon>
        <taxon>Hexacorallia</taxon>
        <taxon>Scleractinia</taxon>
        <taxon>Caryophylliina</taxon>
        <taxon>Caryophylliidae</taxon>
        <taxon>Desmophyllum</taxon>
    </lineage>
</organism>
<reference evidence="5" key="1">
    <citation type="submission" date="2023-01" db="EMBL/GenBank/DDBJ databases">
        <title>Genome assembly of the deep-sea coral Lophelia pertusa.</title>
        <authorList>
            <person name="Herrera S."/>
            <person name="Cordes E."/>
        </authorList>
    </citation>
    <scope>NUCLEOTIDE SEQUENCE</scope>
    <source>
        <strain evidence="5">USNM1676648</strain>
        <tissue evidence="5">Polyp</tissue>
    </source>
</reference>
<dbReference type="PROSITE" id="PS50026">
    <property type="entry name" value="EGF_3"/>
    <property type="match status" value="1"/>
</dbReference>
<keyword evidence="1" id="KW-1015">Disulfide bond</keyword>
<dbReference type="PROSITE" id="PS00022">
    <property type="entry name" value="EGF_1"/>
    <property type="match status" value="1"/>
</dbReference>
<dbReference type="CDD" id="cd00057">
    <property type="entry name" value="FA58C"/>
    <property type="match status" value="1"/>
</dbReference>
<dbReference type="InterPro" id="IPR008979">
    <property type="entry name" value="Galactose-bd-like_sf"/>
</dbReference>
<evidence type="ECO:0000313" key="6">
    <source>
        <dbReference type="Proteomes" id="UP001163046"/>
    </source>
</evidence>
<gene>
    <name evidence="5" type="ORF">OS493_031267</name>
</gene>
<dbReference type="EMBL" id="MU826385">
    <property type="protein sequence ID" value="KAJ7376994.1"/>
    <property type="molecule type" value="Genomic_DNA"/>
</dbReference>
<dbReference type="SUPFAM" id="SSF49785">
    <property type="entry name" value="Galactose-binding domain-like"/>
    <property type="match status" value="1"/>
</dbReference>
<dbReference type="InterPro" id="IPR000742">
    <property type="entry name" value="EGF"/>
</dbReference>